<keyword evidence="3" id="KW-1185">Reference proteome</keyword>
<sequence length="80" mass="8613">MGGINSLLEAGAMKKYTETPTILIGMDVSHGSAMERDSFSIAARPSCGDYDDDDPDDDDDDPDDDDDTTDDDADGDTKLY</sequence>
<feature type="compositionally biased region" description="Acidic residues" evidence="1">
    <location>
        <begin position="49"/>
        <end position="74"/>
    </location>
</feature>
<comment type="caution">
    <text evidence="2">The sequence shown here is derived from an EMBL/GenBank/DDBJ whole genome shotgun (WGS) entry which is preliminary data.</text>
</comment>
<dbReference type="EMBL" id="BFEA01000322">
    <property type="protein sequence ID" value="GBG79568.1"/>
    <property type="molecule type" value="Genomic_DNA"/>
</dbReference>
<evidence type="ECO:0008006" key="4">
    <source>
        <dbReference type="Google" id="ProtNLM"/>
    </source>
</evidence>
<protein>
    <recommendedName>
        <fullName evidence="4">Piwi domain-containing protein</fullName>
    </recommendedName>
</protein>
<gene>
    <name evidence="2" type="ORF">CBR_g29715</name>
</gene>
<dbReference type="OrthoDB" id="1745906at2759"/>
<feature type="region of interest" description="Disordered" evidence="1">
    <location>
        <begin position="43"/>
        <end position="80"/>
    </location>
</feature>
<name>A0A388LB90_CHABU</name>
<organism evidence="2 3">
    <name type="scientific">Chara braunii</name>
    <name type="common">Braun's stonewort</name>
    <dbReference type="NCBI Taxonomy" id="69332"/>
    <lineage>
        <taxon>Eukaryota</taxon>
        <taxon>Viridiplantae</taxon>
        <taxon>Streptophyta</taxon>
        <taxon>Charophyceae</taxon>
        <taxon>Charales</taxon>
        <taxon>Characeae</taxon>
        <taxon>Chara</taxon>
    </lineage>
</organism>
<dbReference type="Gramene" id="GBG79568">
    <property type="protein sequence ID" value="GBG79568"/>
    <property type="gene ID" value="CBR_g29715"/>
</dbReference>
<dbReference type="STRING" id="69332.A0A388LB90"/>
<proteinExistence type="predicted"/>
<evidence type="ECO:0000256" key="1">
    <source>
        <dbReference type="SAM" id="MobiDB-lite"/>
    </source>
</evidence>
<dbReference type="AlphaFoldDB" id="A0A388LB90"/>
<dbReference type="Proteomes" id="UP000265515">
    <property type="component" value="Unassembled WGS sequence"/>
</dbReference>
<evidence type="ECO:0000313" key="3">
    <source>
        <dbReference type="Proteomes" id="UP000265515"/>
    </source>
</evidence>
<evidence type="ECO:0000313" key="2">
    <source>
        <dbReference type="EMBL" id="GBG79568.1"/>
    </source>
</evidence>
<accession>A0A388LB90</accession>
<reference evidence="2 3" key="1">
    <citation type="journal article" date="2018" name="Cell">
        <title>The Chara Genome: Secondary Complexity and Implications for Plant Terrestrialization.</title>
        <authorList>
            <person name="Nishiyama T."/>
            <person name="Sakayama H."/>
            <person name="Vries J.D."/>
            <person name="Buschmann H."/>
            <person name="Saint-Marcoux D."/>
            <person name="Ullrich K.K."/>
            <person name="Haas F.B."/>
            <person name="Vanderstraeten L."/>
            <person name="Becker D."/>
            <person name="Lang D."/>
            <person name="Vosolsobe S."/>
            <person name="Rombauts S."/>
            <person name="Wilhelmsson P.K.I."/>
            <person name="Janitza P."/>
            <person name="Kern R."/>
            <person name="Heyl A."/>
            <person name="Rumpler F."/>
            <person name="Villalobos L.I.A.C."/>
            <person name="Clay J.M."/>
            <person name="Skokan R."/>
            <person name="Toyoda A."/>
            <person name="Suzuki Y."/>
            <person name="Kagoshima H."/>
            <person name="Schijlen E."/>
            <person name="Tajeshwar N."/>
            <person name="Catarino B."/>
            <person name="Hetherington A.J."/>
            <person name="Saltykova A."/>
            <person name="Bonnot C."/>
            <person name="Breuninger H."/>
            <person name="Symeonidi A."/>
            <person name="Radhakrishnan G.V."/>
            <person name="Van Nieuwerburgh F."/>
            <person name="Deforce D."/>
            <person name="Chang C."/>
            <person name="Karol K.G."/>
            <person name="Hedrich R."/>
            <person name="Ulvskov P."/>
            <person name="Glockner G."/>
            <person name="Delwiche C.F."/>
            <person name="Petrasek J."/>
            <person name="Van de Peer Y."/>
            <person name="Friml J."/>
            <person name="Beilby M."/>
            <person name="Dolan L."/>
            <person name="Kohara Y."/>
            <person name="Sugano S."/>
            <person name="Fujiyama A."/>
            <person name="Delaux P.-M."/>
            <person name="Quint M."/>
            <person name="TheiBen G."/>
            <person name="Hagemann M."/>
            <person name="Harholt J."/>
            <person name="Dunand C."/>
            <person name="Zachgo S."/>
            <person name="Langdale J."/>
            <person name="Maumus F."/>
            <person name="Straeten D.V.D."/>
            <person name="Gould S.B."/>
            <person name="Rensing S.A."/>
        </authorList>
    </citation>
    <scope>NUCLEOTIDE SEQUENCE [LARGE SCALE GENOMIC DNA]</scope>
    <source>
        <strain evidence="2 3">S276</strain>
    </source>
</reference>